<accession>A0A0B6XZT7</accession>
<protein>
    <submittedName>
        <fullName evidence="1">Uncharacterized protein</fullName>
    </submittedName>
</protein>
<gene>
    <name evidence="1" type="primary">ORF7577</name>
</gene>
<evidence type="ECO:0000313" key="1">
    <source>
        <dbReference type="EMBL" id="CEK49393.1"/>
    </source>
</evidence>
<name>A0A0B6XZT7_9EUPU</name>
<dbReference type="EMBL" id="HACG01002528">
    <property type="protein sequence ID" value="CEK49393.1"/>
    <property type="molecule type" value="Transcribed_RNA"/>
</dbReference>
<reference evidence="1" key="1">
    <citation type="submission" date="2014-12" db="EMBL/GenBank/DDBJ databases">
        <title>Insight into the proteome of Arion vulgaris.</title>
        <authorList>
            <person name="Aradska J."/>
            <person name="Bulat T."/>
            <person name="Smidak R."/>
            <person name="Sarate P."/>
            <person name="Gangsoo J."/>
            <person name="Sialana F."/>
            <person name="Bilban M."/>
            <person name="Lubec G."/>
        </authorList>
    </citation>
    <scope>NUCLEOTIDE SEQUENCE</scope>
    <source>
        <tissue evidence="1">Skin</tissue>
    </source>
</reference>
<dbReference type="AlphaFoldDB" id="A0A0B6XZT7"/>
<organism evidence="1">
    <name type="scientific">Arion vulgaris</name>
    <dbReference type="NCBI Taxonomy" id="1028688"/>
    <lineage>
        <taxon>Eukaryota</taxon>
        <taxon>Metazoa</taxon>
        <taxon>Spiralia</taxon>
        <taxon>Lophotrochozoa</taxon>
        <taxon>Mollusca</taxon>
        <taxon>Gastropoda</taxon>
        <taxon>Heterobranchia</taxon>
        <taxon>Euthyneura</taxon>
        <taxon>Panpulmonata</taxon>
        <taxon>Eupulmonata</taxon>
        <taxon>Stylommatophora</taxon>
        <taxon>Helicina</taxon>
        <taxon>Arionoidea</taxon>
        <taxon>Arionidae</taxon>
        <taxon>Arion</taxon>
    </lineage>
</organism>
<sequence length="49" mass="5719">KQGRKIVTGKMAAMNCLRKAVNVKRQDRVQNKNFRNIVENTACMQQIER</sequence>
<proteinExistence type="predicted"/>
<feature type="non-terminal residue" evidence="1">
    <location>
        <position position="1"/>
    </location>
</feature>